<sequence>MFQRIAIIGAGIGGLTLAIDLQRKGLDVRIYEQTAVLREVGAAVPHHGRGANQSIEDAIVLSDLLSSTTDWDHARAEYERRRRFRTRNVVDASVTVGEMLHLPDGARARERNARLAAPDAFDRHLDWIHSFRADEQIPDAQAVGG</sequence>
<dbReference type="PANTHER" id="PTHR46720:SF3">
    <property type="entry name" value="FAD-BINDING DOMAIN-CONTAINING PROTEIN-RELATED"/>
    <property type="match status" value="1"/>
</dbReference>
<evidence type="ECO:0000256" key="3">
    <source>
        <dbReference type="ARBA" id="ARBA00023002"/>
    </source>
</evidence>
<keyword evidence="1" id="KW-0285">Flavoprotein</keyword>
<evidence type="ECO:0000256" key="2">
    <source>
        <dbReference type="ARBA" id="ARBA00022827"/>
    </source>
</evidence>
<dbReference type="InterPro" id="IPR036188">
    <property type="entry name" value="FAD/NAD-bd_sf"/>
</dbReference>
<organism evidence="4 5">
    <name type="scientific">Kocuria marina subsp. indica</name>
    <dbReference type="NCBI Taxonomy" id="1049583"/>
    <lineage>
        <taxon>Bacteria</taxon>
        <taxon>Bacillati</taxon>
        <taxon>Actinomycetota</taxon>
        <taxon>Actinomycetes</taxon>
        <taxon>Micrococcales</taxon>
        <taxon>Micrococcaceae</taxon>
        <taxon>Kocuria</taxon>
    </lineage>
</organism>
<evidence type="ECO:0000313" key="5">
    <source>
        <dbReference type="Proteomes" id="UP000471026"/>
    </source>
</evidence>
<dbReference type="GO" id="GO:0016491">
    <property type="term" value="F:oxidoreductase activity"/>
    <property type="evidence" value="ECO:0007669"/>
    <property type="project" value="UniProtKB-KW"/>
</dbReference>
<keyword evidence="3" id="KW-0560">Oxidoreductase</keyword>
<name>A0A6N9R0S3_9MICC</name>
<dbReference type="EMBL" id="WMHZ01000028">
    <property type="protein sequence ID" value="NDO79095.1"/>
    <property type="molecule type" value="Genomic_DNA"/>
</dbReference>
<evidence type="ECO:0000313" key="4">
    <source>
        <dbReference type="EMBL" id="NDO79095.1"/>
    </source>
</evidence>
<accession>A0A6N9R0S3</accession>
<dbReference type="Pfam" id="PF13450">
    <property type="entry name" value="NAD_binding_8"/>
    <property type="match status" value="1"/>
</dbReference>
<evidence type="ECO:0000256" key="1">
    <source>
        <dbReference type="ARBA" id="ARBA00022630"/>
    </source>
</evidence>
<dbReference type="InterPro" id="IPR051104">
    <property type="entry name" value="FAD_monoxygenase"/>
</dbReference>
<dbReference type="RefSeq" id="WP_162230371.1">
    <property type="nucleotide sequence ID" value="NZ_WMHZ01000028.1"/>
</dbReference>
<reference evidence="4 5" key="1">
    <citation type="submission" date="2019-11" db="EMBL/GenBank/DDBJ databases">
        <title>Draft genome sequence of Kocuria indica DP-K7, a methyl red degrading Actinobacterium.</title>
        <authorList>
            <person name="Kumaran S."/>
            <person name="Tischler D."/>
            <person name="Ngo A.C.R."/>
            <person name="Schultes F."/>
        </authorList>
    </citation>
    <scope>NUCLEOTIDE SEQUENCE [LARGE SCALE GENOMIC DNA]</scope>
    <source>
        <strain evidence="4 5">DP-K7</strain>
    </source>
</reference>
<keyword evidence="2" id="KW-0274">FAD</keyword>
<dbReference type="Proteomes" id="UP000471026">
    <property type="component" value="Unassembled WGS sequence"/>
</dbReference>
<gene>
    <name evidence="4" type="ORF">GKZ75_12925</name>
</gene>
<comment type="caution">
    <text evidence="4">The sequence shown here is derived from an EMBL/GenBank/DDBJ whole genome shotgun (WGS) entry which is preliminary data.</text>
</comment>
<dbReference type="GO" id="GO:0044550">
    <property type="term" value="P:secondary metabolite biosynthetic process"/>
    <property type="evidence" value="ECO:0007669"/>
    <property type="project" value="TreeGrafter"/>
</dbReference>
<proteinExistence type="predicted"/>
<dbReference type="PANTHER" id="PTHR46720">
    <property type="entry name" value="HYDROXYLASE, PUTATIVE (AFU_ORTHOLOGUE AFUA_3G01460)-RELATED"/>
    <property type="match status" value="1"/>
</dbReference>
<protein>
    <submittedName>
        <fullName evidence="4">NAD(P)-binding protein</fullName>
    </submittedName>
</protein>
<dbReference type="SUPFAM" id="SSF51905">
    <property type="entry name" value="FAD/NAD(P)-binding domain"/>
    <property type="match status" value="2"/>
</dbReference>
<dbReference type="Gene3D" id="3.50.50.60">
    <property type="entry name" value="FAD/NAD(P)-binding domain"/>
    <property type="match status" value="2"/>
</dbReference>
<dbReference type="AlphaFoldDB" id="A0A6N9R0S3"/>